<feature type="domain" description="ATPase" evidence="1">
    <location>
        <begin position="3"/>
        <end position="207"/>
    </location>
</feature>
<proteinExistence type="predicted"/>
<evidence type="ECO:0000313" key="4">
    <source>
        <dbReference type="Proteomes" id="UP000680365"/>
    </source>
</evidence>
<dbReference type="EMBL" id="JAEDAM010000008">
    <property type="protein sequence ID" value="MBS8121654.1"/>
    <property type="molecule type" value="Genomic_DNA"/>
</dbReference>
<dbReference type="InterPro" id="IPR011579">
    <property type="entry name" value="ATPase_dom"/>
</dbReference>
<dbReference type="Pfam" id="PF01637">
    <property type="entry name" value="ATPase_2"/>
    <property type="match status" value="1"/>
</dbReference>
<evidence type="ECO:0000259" key="2">
    <source>
        <dbReference type="Pfam" id="PF03008"/>
    </source>
</evidence>
<evidence type="ECO:0000259" key="1">
    <source>
        <dbReference type="Pfam" id="PF01637"/>
    </source>
</evidence>
<name>A0ABS5QMF2_9BACT</name>
<dbReference type="InterPro" id="IPR027417">
    <property type="entry name" value="P-loop_NTPase"/>
</dbReference>
<dbReference type="PANTHER" id="PTHR34704:SF1">
    <property type="entry name" value="ATPASE"/>
    <property type="match status" value="1"/>
</dbReference>
<evidence type="ECO:0000313" key="3">
    <source>
        <dbReference type="EMBL" id="MBS8121654.1"/>
    </source>
</evidence>
<dbReference type="PANTHER" id="PTHR34704">
    <property type="entry name" value="ATPASE"/>
    <property type="match status" value="1"/>
</dbReference>
<dbReference type="Pfam" id="PF03008">
    <property type="entry name" value="DUF234"/>
    <property type="match status" value="1"/>
</dbReference>
<dbReference type="InterPro" id="IPR004256">
    <property type="entry name" value="DUF234"/>
</dbReference>
<keyword evidence="4" id="KW-1185">Reference proteome</keyword>
<comment type="caution">
    <text evidence="3">The sequence shown here is derived from an EMBL/GenBank/DDBJ whole genome shotgun (WGS) entry which is preliminary data.</text>
</comment>
<dbReference type="Proteomes" id="UP000680365">
    <property type="component" value="Unassembled WGS sequence"/>
</dbReference>
<sequence length="458" mass="55145">MKFYNREKEIKILSQKITSNNFEFIYLLGKRRVGKTELITHLNNNILQKDFYYIFVEKSDLKVFLQKQEKYIYEKTGLKYNFETIEDFLDFFFLQSDLNLLVIDEFQNFNNVDKSIFSIFQKKIDQYQNKSNKKIIVLGSLQSLMIKIFENSKEPLYKRATFNLFIKEFDLDTQVEILKDIFGKNYNHQILLDIYSIFGGIAYYLKSIYRENYDKYELNQILKDLFFDEFALFKNEGKEILIEEFGMKYKRFFAIIEAISVGKNKRNEIMDQVGLGTGEIDLYLKELIDIYDIIEVDYPFLESKKNISKYKIKDNFIEFWFKYIYSNKDKFELGLYDLVLENVLKDFEKYKGFKFEKLVKDFLILENKKGNLDFTFTKIGTWLDRKNNEIDIIYTDEKENIVFLECKLNENRINQSEINQLKNNVSLFLNKNQKFLDKNIKIGFAIFDIKNIVKFDYI</sequence>
<dbReference type="SUPFAM" id="SSF52540">
    <property type="entry name" value="P-loop containing nucleoside triphosphate hydrolases"/>
    <property type="match status" value="1"/>
</dbReference>
<organism evidence="3 4">
    <name type="scientific">Candidatus Vampirococcus lugosii</name>
    <dbReference type="NCBI Taxonomy" id="2789015"/>
    <lineage>
        <taxon>Bacteria</taxon>
        <taxon>Candidatus Absconditibacteriota</taxon>
        <taxon>Vampirococcus</taxon>
    </lineage>
</organism>
<protein>
    <submittedName>
        <fullName evidence="3">Archaeal ATPase, fused to C-terminal DUF234 domain</fullName>
    </submittedName>
</protein>
<reference evidence="3 4" key="1">
    <citation type="journal article" date="2021" name="Nat. Commun.">
        <title>Reductive evolution and unique predatory mode in the CPR bacterium Vampirococcus lugosii.</title>
        <authorList>
            <person name="Moreira D."/>
            <person name="Zivanovic Y."/>
            <person name="Lopez-Archilla A.I."/>
            <person name="Iniesto M."/>
            <person name="Lopez-Garcia P."/>
        </authorList>
    </citation>
    <scope>NUCLEOTIDE SEQUENCE [LARGE SCALE GENOMIC DNA]</scope>
    <source>
        <strain evidence="3">Chiprana</strain>
    </source>
</reference>
<feature type="domain" description="DUF234" evidence="2">
    <location>
        <begin position="320"/>
        <end position="410"/>
    </location>
</feature>
<gene>
    <name evidence="3" type="ORF">VAMP_12n398</name>
</gene>
<dbReference type="Gene3D" id="3.40.50.300">
    <property type="entry name" value="P-loop containing nucleotide triphosphate hydrolases"/>
    <property type="match status" value="1"/>
</dbReference>
<dbReference type="RefSeq" id="WP_213348402.1">
    <property type="nucleotide sequence ID" value="NZ_JAEDAM010000008.1"/>
</dbReference>
<accession>A0ABS5QMF2</accession>